<keyword evidence="5" id="KW-1185">Reference proteome</keyword>
<dbReference type="Pfam" id="PF01764">
    <property type="entry name" value="Lipase_3"/>
    <property type="match status" value="1"/>
</dbReference>
<accession>A0A812K0F8</accession>
<evidence type="ECO:0000313" key="4">
    <source>
        <dbReference type="EMBL" id="CAE7214685.1"/>
    </source>
</evidence>
<dbReference type="OrthoDB" id="438440at2759"/>
<feature type="repeat" description="ANK" evidence="1">
    <location>
        <begin position="488"/>
        <end position="510"/>
    </location>
</feature>
<dbReference type="SUPFAM" id="SSF53474">
    <property type="entry name" value="alpha/beta-Hydrolases"/>
    <property type="match status" value="1"/>
</dbReference>
<dbReference type="GO" id="GO:0006629">
    <property type="term" value="P:lipid metabolic process"/>
    <property type="evidence" value="ECO:0007669"/>
    <property type="project" value="InterPro"/>
</dbReference>
<dbReference type="InterPro" id="IPR029058">
    <property type="entry name" value="AB_hydrolase_fold"/>
</dbReference>
<dbReference type="PROSITE" id="PS50297">
    <property type="entry name" value="ANK_REP_REGION"/>
    <property type="match status" value="1"/>
</dbReference>
<proteinExistence type="predicted"/>
<dbReference type="SUPFAM" id="SSF48371">
    <property type="entry name" value="ARM repeat"/>
    <property type="match status" value="1"/>
</dbReference>
<comment type="caution">
    <text evidence="4">The sequence shown here is derived from an EMBL/GenBank/DDBJ whole genome shotgun (WGS) entry which is preliminary data.</text>
</comment>
<feature type="compositionally biased region" description="Low complexity" evidence="2">
    <location>
        <begin position="721"/>
        <end position="736"/>
    </location>
</feature>
<dbReference type="InterPro" id="IPR011989">
    <property type="entry name" value="ARM-like"/>
</dbReference>
<gene>
    <name evidence="4" type="primary">yiaY</name>
    <name evidence="4" type="ORF">SNAT2548_LOCUS7474</name>
</gene>
<feature type="non-terminal residue" evidence="4">
    <location>
        <position position="995"/>
    </location>
</feature>
<name>A0A812K0F8_9DINO</name>
<sequence>MDSTLRFEEVDQFLADPDPTVRLRTLNLLQEQWPSELLAHHQEKVTPLVADPRREVSSKALSLLQELMPSDRILQHLHTFFPWLKSADPWVKTSTRRLFEKKISGDVLSQHFQMIVPVLLADPQLQLWSFGLLRGKVSSEQLTGHLDLIMDHMAHHDWGVKRRTLEFIQEEMPREMGADQCQQIAPLLVHDDWEVRSWTLTLLSERLPSELLAQLAEKVIALAGDPRWEVQQQAVDLLEKKMPMELIIKHFQNLLARLQQADPRIRKSSLRVFEKRISNAILAEHFEKLVPLLLSDPELQLWALKFLKGRVSPKHLPELIDLIMLHLVSHKTWKKQKALELMKVHLPDELRACHIDRIEKLLVDTDCKVRIWTLELLDQRMPGKLLVQHWKTLWPLLDDESHKVQMAAAKLFIEKGSGLRREHVAEHCEQFAALLAKTGQIESVESAFQDILSPSPTKDKVARLLSKLPVSSFVAQHMEQIASWQDQSGNTWLHLAAAKGHLEACKALVDTAGLALRALNDAGEEPLSLAATREVDRFLRSRMHFQETRFGHGNAYHDMVKDERWVSEVVWYTVPLPGMAGHLGGMHSFLVITVSDADLTAAKRYVLEKAGSAAREAHQKNGVFVGTQGLETNLRSVPGVQAYKNLAKGNLQKELKVRKLYLEAHCTGQYDLASSNCHHAAQRVFNFCCIRHEDREVEPPNSWLAKLGATFQLTGLFNSSRSSSEGSGSRVGSAESQVASTSRPVDTPSGFTAAVDLGSDAFSEIAAALSHAVYEEETSGLLKPLEAEIAVIHNKLGKAVVVYDQATGSRHRVDPDERKSISIPKERATVDVYAVASLHATWKQTSQSPVQWLLARSGTAIFASFRGTDDVQDAAIDLSAVPDTVRFKEHCIGVHGGMAHALEQDGDEVSNVVNDVLGALKQHHRVGEQLVLCGHSLGGGYAQIMALHLLSRKLSVSAVRTFGAPHVLVPPKNRSSQMWQKLHAITQHWVHDWDP</sequence>
<organism evidence="4 5">
    <name type="scientific">Symbiodinium natans</name>
    <dbReference type="NCBI Taxonomy" id="878477"/>
    <lineage>
        <taxon>Eukaryota</taxon>
        <taxon>Sar</taxon>
        <taxon>Alveolata</taxon>
        <taxon>Dinophyceae</taxon>
        <taxon>Suessiales</taxon>
        <taxon>Symbiodiniaceae</taxon>
        <taxon>Symbiodinium</taxon>
    </lineage>
</organism>
<evidence type="ECO:0000313" key="5">
    <source>
        <dbReference type="Proteomes" id="UP000604046"/>
    </source>
</evidence>
<feature type="region of interest" description="Disordered" evidence="2">
    <location>
        <begin position="721"/>
        <end position="745"/>
    </location>
</feature>
<dbReference type="Gene3D" id="1.25.40.20">
    <property type="entry name" value="Ankyrin repeat-containing domain"/>
    <property type="match status" value="1"/>
</dbReference>
<feature type="domain" description="Fungal lipase-type" evidence="3">
    <location>
        <begin position="863"/>
        <end position="967"/>
    </location>
</feature>
<evidence type="ECO:0000256" key="2">
    <source>
        <dbReference type="SAM" id="MobiDB-lite"/>
    </source>
</evidence>
<dbReference type="SUPFAM" id="SSF48403">
    <property type="entry name" value="Ankyrin repeat"/>
    <property type="match status" value="1"/>
</dbReference>
<dbReference type="Proteomes" id="UP000604046">
    <property type="component" value="Unassembled WGS sequence"/>
</dbReference>
<dbReference type="AlphaFoldDB" id="A0A812K0F8"/>
<evidence type="ECO:0000259" key="3">
    <source>
        <dbReference type="Pfam" id="PF01764"/>
    </source>
</evidence>
<reference evidence="4" key="1">
    <citation type="submission" date="2021-02" db="EMBL/GenBank/DDBJ databases">
        <authorList>
            <person name="Dougan E. K."/>
            <person name="Rhodes N."/>
            <person name="Thang M."/>
            <person name="Chan C."/>
        </authorList>
    </citation>
    <scope>NUCLEOTIDE SEQUENCE</scope>
</reference>
<dbReference type="InterPro" id="IPR002921">
    <property type="entry name" value="Fungal_lipase-type"/>
</dbReference>
<dbReference type="InterPro" id="IPR002110">
    <property type="entry name" value="Ankyrin_rpt"/>
</dbReference>
<dbReference type="PROSITE" id="PS50088">
    <property type="entry name" value="ANK_REPEAT"/>
    <property type="match status" value="1"/>
</dbReference>
<keyword evidence="1" id="KW-0040">ANK repeat</keyword>
<dbReference type="Gene3D" id="3.40.50.1820">
    <property type="entry name" value="alpha/beta hydrolase"/>
    <property type="match status" value="1"/>
</dbReference>
<dbReference type="InterPro" id="IPR036770">
    <property type="entry name" value="Ankyrin_rpt-contain_sf"/>
</dbReference>
<protein>
    <submittedName>
        <fullName evidence="4">YiaY protein</fullName>
    </submittedName>
</protein>
<evidence type="ECO:0000256" key="1">
    <source>
        <dbReference type="PROSITE-ProRule" id="PRU00023"/>
    </source>
</evidence>
<dbReference type="Gene3D" id="1.25.10.10">
    <property type="entry name" value="Leucine-rich Repeat Variant"/>
    <property type="match status" value="2"/>
</dbReference>
<dbReference type="EMBL" id="CAJNDS010000522">
    <property type="protein sequence ID" value="CAE7214685.1"/>
    <property type="molecule type" value="Genomic_DNA"/>
</dbReference>
<dbReference type="InterPro" id="IPR016024">
    <property type="entry name" value="ARM-type_fold"/>
</dbReference>